<name>A0A6A5WMF4_9PLEO</name>
<proteinExistence type="predicted"/>
<dbReference type="Proteomes" id="UP000799779">
    <property type="component" value="Unassembled WGS sequence"/>
</dbReference>
<protein>
    <submittedName>
        <fullName evidence="2">Uncharacterized protein</fullName>
    </submittedName>
</protein>
<dbReference type="EMBL" id="ML977579">
    <property type="protein sequence ID" value="KAF2002188.1"/>
    <property type="molecule type" value="Genomic_DNA"/>
</dbReference>
<evidence type="ECO:0000313" key="2">
    <source>
        <dbReference type="EMBL" id="KAF2002188.1"/>
    </source>
</evidence>
<evidence type="ECO:0000256" key="1">
    <source>
        <dbReference type="SAM" id="MobiDB-lite"/>
    </source>
</evidence>
<feature type="region of interest" description="Disordered" evidence="1">
    <location>
        <begin position="190"/>
        <end position="249"/>
    </location>
</feature>
<feature type="compositionally biased region" description="Acidic residues" evidence="1">
    <location>
        <begin position="537"/>
        <end position="556"/>
    </location>
</feature>
<sequence length="643" mass="70142">MRPKINDICELQSAPPYWTEEDGWNWIIERAPEDTIVHLRAYDYLRFYARDHNIETDSLPPYWVHLSCNLVGQLCIWARGGKLSAQDAASFWPNVFAVDGSLHVCRRPMGQPLAEDTCGGYEAVVGVKQGPFTVLLQGASFIYLKFPSYLDNGSRQGDCPWLYIHTNPLEYGSTNRKILISPFKTVRSKATDDGGFHPRLSEAGIQQCKQGPAQSVRGQTEEGQQVTEQQGGERDSENSSPLRLPPKTIKAELDFDISSTSTIPHTSGILRDPTKGLLSVLLTLHRPHHITSIKTMATNDKMGVPSPPPTTPQTALSGGNVAANLTEDEALTLVQACMRRENAAAFLLSNSQEFAKRQLQIMTESLQILADSPINAESRVRFVDDVLKKVTSYTRTYLRVQQNSADVALANSKFDAGAIATQVLDGSSMLKDVESRLPNNFTFVGTNGVNTLAKRTSAATCPVPKRVSTGSKYVSLTRSHLAMGSAPPSGEKDGRSRAQTNNRGKPGAMPTATAAGGGSSRSPYEGRPSSGTKQPETSDEEREEDSAVGGSDEDDAISVTTQKRNNKGIDSGRSTTQQKLPKKTARFVEQAEESDDNNNDNIPVVRPPPKSMIPPPKASSGKRKEKKRAKDMGLEEALRPFTG</sequence>
<feature type="region of interest" description="Disordered" evidence="1">
    <location>
        <begin position="479"/>
        <end position="643"/>
    </location>
</feature>
<organism evidence="2 3">
    <name type="scientific">Amniculicola lignicola CBS 123094</name>
    <dbReference type="NCBI Taxonomy" id="1392246"/>
    <lineage>
        <taxon>Eukaryota</taxon>
        <taxon>Fungi</taxon>
        <taxon>Dikarya</taxon>
        <taxon>Ascomycota</taxon>
        <taxon>Pezizomycotina</taxon>
        <taxon>Dothideomycetes</taxon>
        <taxon>Pleosporomycetidae</taxon>
        <taxon>Pleosporales</taxon>
        <taxon>Amniculicolaceae</taxon>
        <taxon>Amniculicola</taxon>
    </lineage>
</organism>
<feature type="compositionally biased region" description="Basic and acidic residues" evidence="1">
    <location>
        <begin position="628"/>
        <end position="643"/>
    </location>
</feature>
<keyword evidence="3" id="KW-1185">Reference proteome</keyword>
<feature type="compositionally biased region" description="Polar residues" evidence="1">
    <location>
        <begin position="207"/>
        <end position="217"/>
    </location>
</feature>
<feature type="compositionally biased region" description="Pro residues" evidence="1">
    <location>
        <begin position="605"/>
        <end position="617"/>
    </location>
</feature>
<evidence type="ECO:0000313" key="3">
    <source>
        <dbReference type="Proteomes" id="UP000799779"/>
    </source>
</evidence>
<gene>
    <name evidence="2" type="ORF">P154DRAFT_574494</name>
</gene>
<reference evidence="2" key="1">
    <citation type="journal article" date="2020" name="Stud. Mycol.">
        <title>101 Dothideomycetes genomes: a test case for predicting lifestyles and emergence of pathogens.</title>
        <authorList>
            <person name="Haridas S."/>
            <person name="Albert R."/>
            <person name="Binder M."/>
            <person name="Bloem J."/>
            <person name="Labutti K."/>
            <person name="Salamov A."/>
            <person name="Andreopoulos B."/>
            <person name="Baker S."/>
            <person name="Barry K."/>
            <person name="Bills G."/>
            <person name="Bluhm B."/>
            <person name="Cannon C."/>
            <person name="Castanera R."/>
            <person name="Culley D."/>
            <person name="Daum C."/>
            <person name="Ezra D."/>
            <person name="Gonzalez J."/>
            <person name="Henrissat B."/>
            <person name="Kuo A."/>
            <person name="Liang C."/>
            <person name="Lipzen A."/>
            <person name="Lutzoni F."/>
            <person name="Magnuson J."/>
            <person name="Mondo S."/>
            <person name="Nolan M."/>
            <person name="Ohm R."/>
            <person name="Pangilinan J."/>
            <person name="Park H.-J."/>
            <person name="Ramirez L."/>
            <person name="Alfaro M."/>
            <person name="Sun H."/>
            <person name="Tritt A."/>
            <person name="Yoshinaga Y."/>
            <person name="Zwiers L.-H."/>
            <person name="Turgeon B."/>
            <person name="Goodwin S."/>
            <person name="Spatafora J."/>
            <person name="Crous P."/>
            <person name="Grigoriev I."/>
        </authorList>
    </citation>
    <scope>NUCLEOTIDE SEQUENCE</scope>
    <source>
        <strain evidence="2">CBS 123094</strain>
    </source>
</reference>
<feature type="compositionally biased region" description="Basic and acidic residues" evidence="1">
    <location>
        <begin position="190"/>
        <end position="200"/>
    </location>
</feature>
<dbReference type="AlphaFoldDB" id="A0A6A5WMF4"/>
<accession>A0A6A5WMF4</accession>
<feature type="compositionally biased region" description="Low complexity" evidence="1">
    <location>
        <begin position="221"/>
        <end position="230"/>
    </location>
</feature>